<reference evidence="2 3" key="1">
    <citation type="submission" date="2022-10" db="EMBL/GenBank/DDBJ databases">
        <title>Comparative genomic analysis of Cohnella hashimotonis sp. nov., isolated from the International Space Station.</title>
        <authorList>
            <person name="Simpson A."/>
            <person name="Venkateswaran K."/>
        </authorList>
    </citation>
    <scope>NUCLEOTIDE SEQUENCE [LARGE SCALE GENOMIC DNA]</scope>
    <source>
        <strain evidence="2 3">DSM 18997</strain>
    </source>
</reference>
<dbReference type="EMBL" id="JAPDHZ010000002">
    <property type="protein sequence ID" value="MDG0791144.1"/>
    <property type="molecule type" value="Genomic_DNA"/>
</dbReference>
<evidence type="ECO:0000313" key="3">
    <source>
        <dbReference type="Proteomes" id="UP001153387"/>
    </source>
</evidence>
<organism evidence="2 3">
    <name type="scientific">Cohnella ginsengisoli</name>
    <dbReference type="NCBI Taxonomy" id="425004"/>
    <lineage>
        <taxon>Bacteria</taxon>
        <taxon>Bacillati</taxon>
        <taxon>Bacillota</taxon>
        <taxon>Bacilli</taxon>
        <taxon>Bacillales</taxon>
        <taxon>Paenibacillaceae</taxon>
        <taxon>Cohnella</taxon>
    </lineage>
</organism>
<dbReference type="PANTHER" id="PTHR43252">
    <property type="entry name" value="TRANSCRIPTIONAL REGULATOR YQJI"/>
    <property type="match status" value="1"/>
</dbReference>
<feature type="domain" description="Transcription regulator PadR N-terminal" evidence="1">
    <location>
        <begin position="5"/>
        <end position="75"/>
    </location>
</feature>
<dbReference type="PANTHER" id="PTHR43252:SF6">
    <property type="entry name" value="NEGATIVE TRANSCRIPTION REGULATOR PADR"/>
    <property type="match status" value="1"/>
</dbReference>
<name>A0A9X4KFC2_9BACL</name>
<dbReference type="SUPFAM" id="SSF46785">
    <property type="entry name" value="Winged helix' DNA-binding domain"/>
    <property type="match status" value="1"/>
</dbReference>
<proteinExistence type="predicted"/>
<dbReference type="Proteomes" id="UP001153387">
    <property type="component" value="Unassembled WGS sequence"/>
</dbReference>
<dbReference type="AlphaFoldDB" id="A0A9X4KFC2"/>
<dbReference type="RefSeq" id="WP_277564914.1">
    <property type="nucleotide sequence ID" value="NZ_JAPDHZ010000002.1"/>
</dbReference>
<evidence type="ECO:0000313" key="2">
    <source>
        <dbReference type="EMBL" id="MDG0791144.1"/>
    </source>
</evidence>
<gene>
    <name evidence="2" type="ORF">OMP38_09865</name>
</gene>
<dbReference type="InterPro" id="IPR005149">
    <property type="entry name" value="Tscrpt_reg_PadR_N"/>
</dbReference>
<protein>
    <submittedName>
        <fullName evidence="2">PadR family transcriptional regulator</fullName>
    </submittedName>
</protein>
<accession>A0A9X4KFC2</accession>
<evidence type="ECO:0000259" key="1">
    <source>
        <dbReference type="Pfam" id="PF03551"/>
    </source>
</evidence>
<dbReference type="InterPro" id="IPR036390">
    <property type="entry name" value="WH_DNA-bd_sf"/>
</dbReference>
<dbReference type="InterPro" id="IPR036388">
    <property type="entry name" value="WH-like_DNA-bd_sf"/>
</dbReference>
<dbReference type="Gene3D" id="1.10.10.10">
    <property type="entry name" value="Winged helix-like DNA-binding domain superfamily/Winged helix DNA-binding domain"/>
    <property type="match status" value="1"/>
</dbReference>
<sequence length="86" mass="9715">MEFVILGLLLLRDLTQYEIKSILERKVSPFYSASLGSIQAALKKLESGGHADRQEVVQGGRRKLVYAISDEGKRHFLDWMKADVPP</sequence>
<comment type="caution">
    <text evidence="2">The sequence shown here is derived from an EMBL/GenBank/DDBJ whole genome shotgun (WGS) entry which is preliminary data.</text>
</comment>
<dbReference type="Pfam" id="PF03551">
    <property type="entry name" value="PadR"/>
    <property type="match status" value="1"/>
</dbReference>
<keyword evidence="3" id="KW-1185">Reference proteome</keyword>